<feature type="transmembrane region" description="Helical" evidence="1">
    <location>
        <begin position="98"/>
        <end position="115"/>
    </location>
</feature>
<name>A0A2A6RFX2_9CHLR</name>
<evidence type="ECO:0000313" key="3">
    <source>
        <dbReference type="EMBL" id="PDW01786.1"/>
    </source>
</evidence>
<keyword evidence="1" id="KW-1133">Transmembrane helix</keyword>
<proteinExistence type="predicted"/>
<feature type="transmembrane region" description="Helical" evidence="1">
    <location>
        <begin position="153"/>
        <end position="177"/>
    </location>
</feature>
<reference evidence="4" key="1">
    <citation type="submission" date="2017-08" db="EMBL/GenBank/DDBJ databases">
        <authorList>
            <person name="Grouzdev D.S."/>
            <person name="Gaisin V.A."/>
            <person name="Rysina M.S."/>
            <person name="Gorlenko V.M."/>
        </authorList>
    </citation>
    <scope>NUCLEOTIDE SEQUENCE [LARGE SCALE GENOMIC DNA]</scope>
    <source>
        <strain evidence="4">Kir15-3F</strain>
    </source>
</reference>
<dbReference type="EMBL" id="NQWI01000109">
    <property type="protein sequence ID" value="PDW01786.1"/>
    <property type="molecule type" value="Genomic_DNA"/>
</dbReference>
<evidence type="ECO:0000256" key="1">
    <source>
        <dbReference type="SAM" id="Phobius"/>
    </source>
</evidence>
<feature type="transmembrane region" description="Helical" evidence="1">
    <location>
        <begin position="45"/>
        <end position="65"/>
    </location>
</feature>
<gene>
    <name evidence="3" type="ORF">CJ255_17355</name>
</gene>
<organism evidence="3 4">
    <name type="scientific">Candidatus Viridilinea mediisalina</name>
    <dbReference type="NCBI Taxonomy" id="2024553"/>
    <lineage>
        <taxon>Bacteria</taxon>
        <taxon>Bacillati</taxon>
        <taxon>Chloroflexota</taxon>
        <taxon>Chloroflexia</taxon>
        <taxon>Chloroflexales</taxon>
        <taxon>Chloroflexineae</taxon>
        <taxon>Oscillochloridaceae</taxon>
        <taxon>Candidatus Viridilinea</taxon>
    </lineage>
</organism>
<feature type="domain" description="DUF4126" evidence="2">
    <location>
        <begin position="7"/>
        <end position="179"/>
    </location>
</feature>
<sequence length="189" mass="19681">MEIMIALATGLSLAAASGLNAYIPLLGIGLFARFGLIDLVAPFDLLSHGLVLTILAILAIVDFVGDKLPAIDSGFHAVGLIISPIAGAIVTLSSQGELATIHPALITIAGLIVALSTHSARSTMRPVITAATAGSANPIVSIIEDIVALTLTILAMLMPLLALTLALVAAFIAFRVFRRARRIWQIRSQ</sequence>
<evidence type="ECO:0000259" key="2">
    <source>
        <dbReference type="Pfam" id="PF13548"/>
    </source>
</evidence>
<dbReference type="AlphaFoldDB" id="A0A2A6RFX2"/>
<dbReference type="Pfam" id="PF13548">
    <property type="entry name" value="DUF4126"/>
    <property type="match status" value="1"/>
</dbReference>
<keyword evidence="4" id="KW-1185">Reference proteome</keyword>
<protein>
    <recommendedName>
        <fullName evidence="2">DUF4126 domain-containing protein</fullName>
    </recommendedName>
</protein>
<accession>A0A2A6RFX2</accession>
<dbReference type="OrthoDB" id="161516at2"/>
<feature type="transmembrane region" description="Helical" evidence="1">
    <location>
        <begin position="127"/>
        <end position="147"/>
    </location>
</feature>
<feature type="transmembrane region" description="Helical" evidence="1">
    <location>
        <begin position="74"/>
        <end position="92"/>
    </location>
</feature>
<keyword evidence="1" id="KW-0812">Transmembrane</keyword>
<comment type="caution">
    <text evidence="3">The sequence shown here is derived from an EMBL/GenBank/DDBJ whole genome shotgun (WGS) entry which is preliminary data.</text>
</comment>
<dbReference type="Proteomes" id="UP000220527">
    <property type="component" value="Unassembled WGS sequence"/>
</dbReference>
<evidence type="ECO:0000313" key="4">
    <source>
        <dbReference type="Proteomes" id="UP000220527"/>
    </source>
</evidence>
<keyword evidence="1" id="KW-0472">Membrane</keyword>
<dbReference type="InterPro" id="IPR025196">
    <property type="entry name" value="DUF4126"/>
</dbReference>